<evidence type="ECO:0000313" key="5">
    <source>
        <dbReference type="EMBL" id="CAK9260721.1"/>
    </source>
</evidence>
<name>A0ABP0W1S4_9BRYO</name>
<feature type="compositionally biased region" description="Basic and acidic residues" evidence="4">
    <location>
        <begin position="361"/>
        <end position="371"/>
    </location>
</feature>
<feature type="repeat" description="WD" evidence="3">
    <location>
        <begin position="419"/>
        <end position="452"/>
    </location>
</feature>
<dbReference type="SUPFAM" id="SSF50978">
    <property type="entry name" value="WD40 repeat-like"/>
    <property type="match status" value="1"/>
</dbReference>
<dbReference type="PROSITE" id="PS50294">
    <property type="entry name" value="WD_REPEATS_REGION"/>
    <property type="match status" value="3"/>
</dbReference>
<feature type="region of interest" description="Disordered" evidence="4">
    <location>
        <begin position="786"/>
        <end position="847"/>
    </location>
</feature>
<dbReference type="PANTHER" id="PTHR14221:SF0">
    <property type="entry name" value="WD REPEAT-CONTAINING PROTEIN 44"/>
    <property type="match status" value="1"/>
</dbReference>
<evidence type="ECO:0000313" key="6">
    <source>
        <dbReference type="Proteomes" id="UP001497444"/>
    </source>
</evidence>
<feature type="region of interest" description="Disordered" evidence="4">
    <location>
        <begin position="359"/>
        <end position="395"/>
    </location>
</feature>
<dbReference type="PROSITE" id="PS00678">
    <property type="entry name" value="WD_REPEATS_1"/>
    <property type="match status" value="1"/>
</dbReference>
<dbReference type="SMART" id="SM00320">
    <property type="entry name" value="WD40"/>
    <property type="match status" value="6"/>
</dbReference>
<feature type="non-terminal residue" evidence="5">
    <location>
        <position position="884"/>
    </location>
</feature>
<dbReference type="InterPro" id="IPR019775">
    <property type="entry name" value="WD40_repeat_CS"/>
</dbReference>
<feature type="compositionally biased region" description="Basic and acidic residues" evidence="4">
    <location>
        <begin position="811"/>
        <end position="839"/>
    </location>
</feature>
<dbReference type="PROSITE" id="PS50082">
    <property type="entry name" value="WD_REPEATS_2"/>
    <property type="match status" value="4"/>
</dbReference>
<evidence type="ECO:0000256" key="1">
    <source>
        <dbReference type="ARBA" id="ARBA00022574"/>
    </source>
</evidence>
<dbReference type="Pfam" id="PF00400">
    <property type="entry name" value="WD40"/>
    <property type="match status" value="5"/>
</dbReference>
<feature type="repeat" description="WD" evidence="3">
    <location>
        <begin position="537"/>
        <end position="577"/>
    </location>
</feature>
<proteinExistence type="predicted"/>
<feature type="compositionally biased region" description="Acidic residues" evidence="4">
    <location>
        <begin position="89"/>
        <end position="121"/>
    </location>
</feature>
<dbReference type="EMBL" id="OZ020108">
    <property type="protein sequence ID" value="CAK9260721.1"/>
    <property type="molecule type" value="Genomic_DNA"/>
</dbReference>
<keyword evidence="2" id="KW-0677">Repeat</keyword>
<evidence type="ECO:0008006" key="7">
    <source>
        <dbReference type="Google" id="ProtNLM"/>
    </source>
</evidence>
<feature type="compositionally biased region" description="Acidic residues" evidence="4">
    <location>
        <begin position="60"/>
        <end position="81"/>
    </location>
</feature>
<dbReference type="InterPro" id="IPR040324">
    <property type="entry name" value="WDR44/Dgr2"/>
</dbReference>
<evidence type="ECO:0000256" key="3">
    <source>
        <dbReference type="PROSITE-ProRule" id="PRU00221"/>
    </source>
</evidence>
<keyword evidence="6" id="KW-1185">Reference proteome</keyword>
<protein>
    <recommendedName>
        <fullName evidence="7">WD repeat-containing protein 44</fullName>
    </recommendedName>
</protein>
<dbReference type="InterPro" id="IPR015943">
    <property type="entry name" value="WD40/YVTN_repeat-like_dom_sf"/>
</dbReference>
<evidence type="ECO:0000256" key="2">
    <source>
        <dbReference type="ARBA" id="ARBA00022737"/>
    </source>
</evidence>
<dbReference type="InterPro" id="IPR001680">
    <property type="entry name" value="WD40_rpt"/>
</dbReference>
<feature type="compositionally biased region" description="Low complexity" evidence="4">
    <location>
        <begin position="372"/>
        <end position="381"/>
    </location>
</feature>
<dbReference type="PRINTS" id="PR00320">
    <property type="entry name" value="GPROTEINBRPT"/>
</dbReference>
<reference evidence="5" key="1">
    <citation type="submission" date="2024-02" db="EMBL/GenBank/DDBJ databases">
        <authorList>
            <consortium name="ELIXIR-Norway"/>
            <consortium name="Elixir Norway"/>
        </authorList>
    </citation>
    <scope>NUCLEOTIDE SEQUENCE</scope>
</reference>
<keyword evidence="1 3" id="KW-0853">WD repeat</keyword>
<dbReference type="PANTHER" id="PTHR14221">
    <property type="entry name" value="WD REPEAT DOMAIN 44"/>
    <property type="match status" value="1"/>
</dbReference>
<dbReference type="Gene3D" id="2.130.10.10">
    <property type="entry name" value="YVTN repeat-like/Quinoprotein amine dehydrogenase"/>
    <property type="match status" value="1"/>
</dbReference>
<gene>
    <name evidence="5" type="ORF">CSSPJE1EN1_LOCUS6199</name>
</gene>
<evidence type="ECO:0000256" key="4">
    <source>
        <dbReference type="SAM" id="MobiDB-lite"/>
    </source>
</evidence>
<dbReference type="InterPro" id="IPR036322">
    <property type="entry name" value="WD40_repeat_dom_sf"/>
</dbReference>
<accession>A0ABP0W1S4</accession>
<feature type="region of interest" description="Disordered" evidence="4">
    <location>
        <begin position="39"/>
        <end position="177"/>
    </location>
</feature>
<dbReference type="InterPro" id="IPR020472">
    <property type="entry name" value="WD40_PAC1"/>
</dbReference>
<feature type="compositionally biased region" description="Polar residues" evidence="4">
    <location>
        <begin position="39"/>
        <end position="51"/>
    </location>
</feature>
<feature type="repeat" description="WD" evidence="3">
    <location>
        <begin position="577"/>
        <end position="611"/>
    </location>
</feature>
<sequence>KEHERFEEESKRMAEWMRDEEDRLKKIRSEVEEWSRIATEQLQQERGSWQTQREDLGVQTEEDSEGTDGEEAIDETGDSGEDSEKGNAEEESDDDEDIEEEDENADELVADEAVDEDEYDEYHESKEDLTSASSSDSLDDEQQGARGDYNHRKKVQNRPAMTAATISGQERPPLWSSSSNLNSKFAVWKDNPGSIQDRRQRFFQQMGFKNLRGEHRFGHGFGSLSKSVSRPDPEIKDSDAAERLTVGRDITLENDEGSKGAVYRIRDLDSGKEFVVDEFGTDGTLEKFKDVDTGKELTLEEFESSLGLYPVMQELKRREREADRHLGDLNSEQEVQTGHVAVVKKKGWLRNIKGALLPKGSHRDGDDRDASSRGGLRSGSATDENSDSAPTWKKPQRIKVRLHHKSYKQLSELHLGQEIEAHQGAIWTMKFSPDGRYLASAGQDKVVHVWEVIDHPSIADSGKFSQIFDIILFTHCRNHHLVSLLGRGGILENGRSEAVLGCKPGKTSSGKRRSGDLSNKVPYPKLFWLSNKAMCSFRGHTEDVLDLSWSRTQFLLSSSMDKTVRLWHISYEGCLRTFSHNDYVTCIQFNPVDEFYFLSGALDDKVRIWSIADHQVVDWTDLGEMVTAVCYTPDGKRAIVGSYKGTCRYFNTAGNKLQLEAHIDVRNDRKKKARGKKITGLQCMPGNPSKVLVTSNDSRIRVYDDLEMISKYKGLRNVNSQISASFCGNGEVIVSASEDSRVYVWNSGILHPSTKSVWKDRKRSCEEFYCHHVSVAIPWPGGSPGFSLSAPGSETPGRSVRSGSEGFVSPSRDDPHDNHESPSFDENRPVGKSSSRDEILGSQKQSLREGCPAAADAGWGLVIVTGSLGGRITTFQNYGLPVRL</sequence>
<dbReference type="Proteomes" id="UP001497444">
    <property type="component" value="Chromosome 13"/>
</dbReference>
<organism evidence="5 6">
    <name type="scientific">Sphagnum jensenii</name>
    <dbReference type="NCBI Taxonomy" id="128206"/>
    <lineage>
        <taxon>Eukaryota</taxon>
        <taxon>Viridiplantae</taxon>
        <taxon>Streptophyta</taxon>
        <taxon>Embryophyta</taxon>
        <taxon>Bryophyta</taxon>
        <taxon>Sphagnophytina</taxon>
        <taxon>Sphagnopsida</taxon>
        <taxon>Sphagnales</taxon>
        <taxon>Sphagnaceae</taxon>
        <taxon>Sphagnum</taxon>
    </lineage>
</organism>
<feature type="repeat" description="WD" evidence="3">
    <location>
        <begin position="723"/>
        <end position="746"/>
    </location>
</feature>